<dbReference type="GO" id="GO:0008289">
    <property type="term" value="F:lipid binding"/>
    <property type="evidence" value="ECO:0007669"/>
    <property type="project" value="UniProtKB-KW"/>
</dbReference>
<dbReference type="STRING" id="415015.SAMN05660462_01627"/>
<dbReference type="InterPro" id="IPR043168">
    <property type="entry name" value="DegV_C"/>
</dbReference>
<evidence type="ECO:0000256" key="1">
    <source>
        <dbReference type="ARBA" id="ARBA00023121"/>
    </source>
</evidence>
<proteinExistence type="predicted"/>
<dbReference type="PANTHER" id="PTHR33434:SF2">
    <property type="entry name" value="FATTY ACID-BINDING PROTEIN TM_1468"/>
    <property type="match status" value="1"/>
</dbReference>
<dbReference type="InterPro" id="IPR050270">
    <property type="entry name" value="DegV_domain_contain"/>
</dbReference>
<reference evidence="2 3" key="1">
    <citation type="submission" date="2016-10" db="EMBL/GenBank/DDBJ databases">
        <authorList>
            <person name="de Groot N.N."/>
        </authorList>
    </citation>
    <scope>NUCLEOTIDE SEQUENCE [LARGE SCALE GENOMIC DNA]</scope>
    <source>
        <strain evidence="2 3">DSM 21650</strain>
    </source>
</reference>
<dbReference type="RefSeq" id="WP_091729666.1">
    <property type="nucleotide sequence ID" value="NZ_FNQE01000016.1"/>
</dbReference>
<dbReference type="Gene3D" id="3.40.50.10440">
    <property type="entry name" value="Dihydroxyacetone kinase, domain 1"/>
    <property type="match status" value="1"/>
</dbReference>
<protein>
    <submittedName>
        <fullName evidence="2">EDD domain protein, DegV family</fullName>
    </submittedName>
</protein>
<dbReference type="PROSITE" id="PS51482">
    <property type="entry name" value="DEGV"/>
    <property type="match status" value="1"/>
</dbReference>
<dbReference type="PANTHER" id="PTHR33434">
    <property type="entry name" value="DEGV DOMAIN-CONTAINING PROTEIN DR_1986-RELATED"/>
    <property type="match status" value="1"/>
</dbReference>
<dbReference type="InterPro" id="IPR003797">
    <property type="entry name" value="DegV"/>
</dbReference>
<dbReference type="NCBIfam" id="TIGR00762">
    <property type="entry name" value="DegV"/>
    <property type="match status" value="1"/>
</dbReference>
<dbReference type="OrthoDB" id="2138472at2"/>
<dbReference type="Pfam" id="PF02645">
    <property type="entry name" value="DegV"/>
    <property type="match status" value="1"/>
</dbReference>
<organism evidence="2 3">
    <name type="scientific">Proteiniborus ethanoligenes</name>
    <dbReference type="NCBI Taxonomy" id="415015"/>
    <lineage>
        <taxon>Bacteria</taxon>
        <taxon>Bacillati</taxon>
        <taxon>Bacillota</taxon>
        <taxon>Clostridia</taxon>
        <taxon>Eubacteriales</taxon>
        <taxon>Proteiniborus</taxon>
    </lineage>
</organism>
<accession>A0A1H3PT72</accession>
<evidence type="ECO:0000313" key="2">
    <source>
        <dbReference type="EMBL" id="SDZ04170.1"/>
    </source>
</evidence>
<dbReference type="Gene3D" id="2.20.28.50">
    <property type="entry name" value="degv family protein"/>
    <property type="match status" value="1"/>
</dbReference>
<dbReference type="SUPFAM" id="SSF82549">
    <property type="entry name" value="DAK1/DegV-like"/>
    <property type="match status" value="1"/>
</dbReference>
<dbReference type="Gene3D" id="3.30.1180.10">
    <property type="match status" value="1"/>
</dbReference>
<gene>
    <name evidence="2" type="ORF">SAMN05660462_01627</name>
</gene>
<dbReference type="EMBL" id="FNQE01000016">
    <property type="protein sequence ID" value="SDZ04170.1"/>
    <property type="molecule type" value="Genomic_DNA"/>
</dbReference>
<keyword evidence="3" id="KW-1185">Reference proteome</keyword>
<evidence type="ECO:0000313" key="3">
    <source>
        <dbReference type="Proteomes" id="UP000198625"/>
    </source>
</evidence>
<dbReference type="AlphaFoldDB" id="A0A1H3PT72"/>
<keyword evidence="1" id="KW-0446">Lipid-binding</keyword>
<dbReference type="Proteomes" id="UP000198625">
    <property type="component" value="Unassembled WGS sequence"/>
</dbReference>
<sequence length="278" mass="31136">MKFKVIADSCCDLNQEIKNKMEIKLVPLTIHIGDRIYTDDENLDVKELLSVMKSSEAAPQTASPSPGDFMREYEEAENIFVVTLSSMLSSTYSHAMMAKKMVLEEVGNKFIHVFDSLSASVGETLISMKIHEVLKTEQDPPKIVEKVNEYIKSMKTFFVLESLENLVKAGRISSLKGKIASLLSIKPIMRGTEKGEINMLESVRGSKKAFKRLVEVIGEQGEKLEDKILGIAHCNSFEKALKFKEEVQKRYQFKDIIIVETAGISTVYANDGGLIIAF</sequence>
<name>A0A1H3PT72_9FIRM</name>